<dbReference type="InterPro" id="IPR035513">
    <property type="entry name" value="Invertase/methylesterase_inhib"/>
</dbReference>
<organism evidence="9 10">
    <name type="scientific">Canna indica</name>
    <name type="common">Indian-shot</name>
    <dbReference type="NCBI Taxonomy" id="4628"/>
    <lineage>
        <taxon>Eukaryota</taxon>
        <taxon>Viridiplantae</taxon>
        <taxon>Streptophyta</taxon>
        <taxon>Embryophyta</taxon>
        <taxon>Tracheophyta</taxon>
        <taxon>Spermatophyta</taxon>
        <taxon>Magnoliopsida</taxon>
        <taxon>Liliopsida</taxon>
        <taxon>Zingiberales</taxon>
        <taxon>Cannaceae</taxon>
        <taxon>Canna</taxon>
    </lineage>
</organism>
<keyword evidence="7" id="KW-0961">Cell wall biogenesis/degradation</keyword>
<dbReference type="GO" id="GO:0045490">
    <property type="term" value="P:pectin catabolic process"/>
    <property type="evidence" value="ECO:0007669"/>
    <property type="project" value="UniProtKB-UniRule"/>
</dbReference>
<dbReference type="FunFam" id="2.160.20.10:FF:000001">
    <property type="entry name" value="Pectinesterase"/>
    <property type="match status" value="1"/>
</dbReference>
<feature type="chain" id="PRO_5042665320" description="Pectinesterase" evidence="7">
    <location>
        <begin position="20"/>
        <end position="532"/>
    </location>
</feature>
<dbReference type="PROSITE" id="PS00800">
    <property type="entry name" value="PECTINESTERASE_1"/>
    <property type="match status" value="1"/>
</dbReference>
<dbReference type="InterPro" id="IPR011050">
    <property type="entry name" value="Pectin_lyase_fold/virulence"/>
</dbReference>
<dbReference type="Gene3D" id="2.160.20.10">
    <property type="entry name" value="Single-stranded right-handed beta-helix, Pectin lyase-like"/>
    <property type="match status" value="1"/>
</dbReference>
<dbReference type="Proteomes" id="UP001327560">
    <property type="component" value="Chromosome 4"/>
</dbReference>
<proteinExistence type="inferred from homology"/>
<dbReference type="InterPro" id="IPR018040">
    <property type="entry name" value="Pectinesterase_Tyr_AS"/>
</dbReference>
<evidence type="ECO:0000259" key="8">
    <source>
        <dbReference type="SMART" id="SM00856"/>
    </source>
</evidence>
<dbReference type="CDD" id="cd15798">
    <property type="entry name" value="PMEI-like_3"/>
    <property type="match status" value="1"/>
</dbReference>
<feature type="active site" evidence="6">
    <location>
        <position position="370"/>
    </location>
</feature>
<dbReference type="AlphaFoldDB" id="A0AAQ3KH75"/>
<keyword evidence="10" id="KW-1185">Reference proteome</keyword>
<dbReference type="GO" id="GO:0030599">
    <property type="term" value="F:pectinesterase activity"/>
    <property type="evidence" value="ECO:0007669"/>
    <property type="project" value="UniProtKB-UniRule"/>
</dbReference>
<keyword evidence="7" id="KW-0964">Secreted</keyword>
<dbReference type="EMBL" id="CP136893">
    <property type="protein sequence ID" value="WOL06227.1"/>
    <property type="molecule type" value="Genomic_DNA"/>
</dbReference>
<evidence type="ECO:0000313" key="9">
    <source>
        <dbReference type="EMBL" id="WOL06227.1"/>
    </source>
</evidence>
<protein>
    <recommendedName>
        <fullName evidence="7">Pectinesterase</fullName>
        <ecNumber evidence="7">3.1.1.11</ecNumber>
    </recommendedName>
</protein>
<dbReference type="InterPro" id="IPR012334">
    <property type="entry name" value="Pectin_lyas_fold"/>
</dbReference>
<dbReference type="NCBIfam" id="TIGR01614">
    <property type="entry name" value="PME_inhib"/>
    <property type="match status" value="1"/>
</dbReference>
<keyword evidence="7" id="KW-0732">Signal</keyword>
<comment type="catalytic activity">
    <reaction evidence="7">
        <text>[(1-&gt;4)-alpha-D-galacturonosyl methyl ester](n) + n H2O = [(1-&gt;4)-alpha-D-galacturonosyl](n) + n methanol + n H(+)</text>
        <dbReference type="Rhea" id="RHEA:22380"/>
        <dbReference type="Rhea" id="RHEA-COMP:14570"/>
        <dbReference type="Rhea" id="RHEA-COMP:14573"/>
        <dbReference type="ChEBI" id="CHEBI:15377"/>
        <dbReference type="ChEBI" id="CHEBI:15378"/>
        <dbReference type="ChEBI" id="CHEBI:17790"/>
        <dbReference type="ChEBI" id="CHEBI:140522"/>
        <dbReference type="ChEBI" id="CHEBI:140523"/>
        <dbReference type="EC" id="3.1.1.11"/>
    </reaction>
</comment>
<name>A0AAQ3KH75_9LILI</name>
<keyword evidence="7" id="KW-0134">Cell wall</keyword>
<comment type="function">
    <text evidence="7">Acts in the modification of cell walls via demethylesterification of cell wall pectin.</text>
</comment>
<evidence type="ECO:0000256" key="4">
    <source>
        <dbReference type="ARBA" id="ARBA00022801"/>
    </source>
</evidence>
<evidence type="ECO:0000256" key="5">
    <source>
        <dbReference type="ARBA" id="ARBA00023085"/>
    </source>
</evidence>
<comment type="similarity">
    <text evidence="3">In the C-terminal section; belongs to the pectinesterase family.</text>
</comment>
<evidence type="ECO:0000256" key="6">
    <source>
        <dbReference type="PROSITE-ProRule" id="PRU10040"/>
    </source>
</evidence>
<evidence type="ECO:0000313" key="10">
    <source>
        <dbReference type="Proteomes" id="UP001327560"/>
    </source>
</evidence>
<reference evidence="9 10" key="1">
    <citation type="submission" date="2023-10" db="EMBL/GenBank/DDBJ databases">
        <title>Chromosome-scale genome assembly provides insights into flower coloration mechanisms of Canna indica.</title>
        <authorList>
            <person name="Li C."/>
        </authorList>
    </citation>
    <scope>NUCLEOTIDE SEQUENCE [LARGE SCALE GENOMIC DNA]</scope>
    <source>
        <tissue evidence="9">Flower</tissue>
    </source>
</reference>
<dbReference type="PANTHER" id="PTHR31707">
    <property type="entry name" value="PECTINESTERASE"/>
    <property type="match status" value="1"/>
</dbReference>
<comment type="pathway">
    <text evidence="1 7">Glycan metabolism; pectin degradation; 2-dehydro-3-deoxy-D-gluconate from pectin: step 1/5.</text>
</comment>
<dbReference type="GO" id="GO:0042545">
    <property type="term" value="P:cell wall modification"/>
    <property type="evidence" value="ECO:0007669"/>
    <property type="project" value="UniProtKB-UniRule"/>
</dbReference>
<dbReference type="SUPFAM" id="SSF101148">
    <property type="entry name" value="Plant invertase/pectin methylesterase inhibitor"/>
    <property type="match status" value="1"/>
</dbReference>
<evidence type="ECO:0000256" key="1">
    <source>
        <dbReference type="ARBA" id="ARBA00005184"/>
    </source>
</evidence>
<feature type="signal peptide" evidence="7">
    <location>
        <begin position="1"/>
        <end position="19"/>
    </location>
</feature>
<keyword evidence="5 7" id="KW-0063">Aspartyl esterase</keyword>
<dbReference type="Pfam" id="PF04043">
    <property type="entry name" value="PMEI"/>
    <property type="match status" value="1"/>
</dbReference>
<accession>A0AAQ3KH75</accession>
<dbReference type="GO" id="GO:0004857">
    <property type="term" value="F:enzyme inhibitor activity"/>
    <property type="evidence" value="ECO:0007669"/>
    <property type="project" value="InterPro"/>
</dbReference>
<keyword evidence="4 7" id="KW-0378">Hydrolase</keyword>
<evidence type="ECO:0000256" key="7">
    <source>
        <dbReference type="RuleBase" id="RU000589"/>
    </source>
</evidence>
<dbReference type="PROSITE" id="PS00503">
    <property type="entry name" value="PECTINESTERASE_2"/>
    <property type="match status" value="1"/>
</dbReference>
<evidence type="ECO:0000256" key="3">
    <source>
        <dbReference type="ARBA" id="ARBA00007786"/>
    </source>
</evidence>
<evidence type="ECO:0000256" key="2">
    <source>
        <dbReference type="ARBA" id="ARBA00006027"/>
    </source>
</evidence>
<dbReference type="Gene3D" id="1.20.140.40">
    <property type="entry name" value="Invertase/pectin methylesterase inhibitor family protein"/>
    <property type="match status" value="1"/>
</dbReference>
<gene>
    <name evidence="9" type="ORF">Cni_G14959</name>
</gene>
<dbReference type="SUPFAM" id="SSF51126">
    <property type="entry name" value="Pectin lyase-like"/>
    <property type="match status" value="1"/>
</dbReference>
<dbReference type="InterPro" id="IPR000070">
    <property type="entry name" value="Pectinesterase_cat"/>
</dbReference>
<comment type="similarity">
    <text evidence="2">In the N-terminal section; belongs to the PMEI family.</text>
</comment>
<dbReference type="EC" id="3.1.1.11" evidence="7"/>
<sequence length="532" mass="58317">MPAALLFLLIFSLPSPSLSHSGDIDHWCTSTPHPGPCRYYLGRNPHLSAPPKDKAQFYKLSLQLAFDLSLRAQSHLKRRGSACRHAPEKTAWNDCWKLYANTVLQLNRTLADSAGCGGSRTTAAFDSQTWLSAALTNLQTCLKGFNETGASSAIIAPVTRYNVSDIVSNCLAINRPEAVAAAAAAAATDASTTEVDDRRRVSSWMMLHARRRLLQLSPRGANLVVAKDGSGNFQTIGEALAAALSRGNAKFVIYVKAGVYNEYLQVDSSLNNLVMIGDGIGKSIITGSRSVANGYTTLSSATFSVYGDGFIASGITFRNTFGPGSQAVALMSASDRSAFYRCSVEGYQDTLFVYSQRQFFRECDIYGTIDFIFGNAAVVLQRCNIYGRLPRHGESDVITAQGRSDPNQNTGIVIQRSNIRPGPDLLPSRGTVKSYLGRPWMQYSRTVYMQNYIGSFINADGWLPFRGNFALNTLYYAEFRNTGPGSRMSQRVRWPGYHVIVRPSIMRPFTVGRFIAGQQWIPATGVPFDPSF</sequence>
<dbReference type="InterPro" id="IPR033131">
    <property type="entry name" value="Pectinesterase_Asp_AS"/>
</dbReference>
<dbReference type="InterPro" id="IPR006501">
    <property type="entry name" value="Pectinesterase_inhib_dom"/>
</dbReference>
<feature type="domain" description="Pectinesterase inhibitor" evidence="8">
    <location>
        <begin position="19"/>
        <end position="173"/>
    </location>
</feature>
<dbReference type="Pfam" id="PF01095">
    <property type="entry name" value="Pectinesterase"/>
    <property type="match status" value="1"/>
</dbReference>
<dbReference type="SMART" id="SM00856">
    <property type="entry name" value="PMEI"/>
    <property type="match status" value="1"/>
</dbReference>
<comment type="subcellular location">
    <subcellularLocation>
        <location evidence="7">Secreted</location>
        <location evidence="7">Cell wall</location>
    </subcellularLocation>
</comment>